<evidence type="ECO:0000313" key="3">
    <source>
        <dbReference type="Proteomes" id="UP000008022"/>
    </source>
</evidence>
<dbReference type="Gramene" id="ORUFI01G36940.1">
    <property type="protein sequence ID" value="ORUFI01G36940.1"/>
    <property type="gene ID" value="ORUFI01G36940"/>
</dbReference>
<dbReference type="HOGENOM" id="CLU_108231_0_0_1"/>
<sequence length="223" mass="24687">MNGMNMNATDTEACPVPLELELLAHPFPEYQVSTTEENSCGGSQLHQVMGAATDPGYLETIKRLPPFRIGHTKIISNTYSDTGSKAAQQQQRNQPRKRKEDHLDHLCAYMGNCAVTQHAVSWADDGEWELPESGEEGTAPPRSGAHMTEVTIRITKRQLQELVDKRAAAAGGGHGYHVYRKSRRSAAELLADIMNAGEVYHQHYRVAHWKPALQSIPEAAMES</sequence>
<feature type="region of interest" description="Disordered" evidence="1">
    <location>
        <begin position="78"/>
        <end position="101"/>
    </location>
</feature>
<dbReference type="PANTHER" id="PTHR33647">
    <property type="entry name" value="OS01G0793900 PROTEIN"/>
    <property type="match status" value="1"/>
</dbReference>
<protein>
    <submittedName>
        <fullName evidence="2">Uncharacterized protein</fullName>
    </submittedName>
</protein>
<dbReference type="PANTHER" id="PTHR33647:SF12">
    <property type="entry name" value="OS05G0498666 PROTEIN"/>
    <property type="match status" value="1"/>
</dbReference>
<dbReference type="OMA" id="TSGRKDH"/>
<dbReference type="AlphaFoldDB" id="A0A0E0N3I9"/>
<accession>A0A0E0N3I9</accession>
<name>A0A0E0N3I9_ORYRU</name>
<evidence type="ECO:0000256" key="1">
    <source>
        <dbReference type="SAM" id="MobiDB-lite"/>
    </source>
</evidence>
<proteinExistence type="predicted"/>
<reference evidence="2" key="2">
    <citation type="submission" date="2015-06" db="UniProtKB">
        <authorList>
            <consortium name="EnsemblPlants"/>
        </authorList>
    </citation>
    <scope>IDENTIFICATION</scope>
</reference>
<reference evidence="3" key="1">
    <citation type="submission" date="2013-06" db="EMBL/GenBank/DDBJ databases">
        <authorList>
            <person name="Zhao Q."/>
        </authorList>
    </citation>
    <scope>NUCLEOTIDE SEQUENCE</scope>
    <source>
        <strain evidence="3">cv. W1943</strain>
    </source>
</reference>
<dbReference type="EnsemblPlants" id="ORUFI01G36940.1">
    <property type="protein sequence ID" value="ORUFI01G36940.1"/>
    <property type="gene ID" value="ORUFI01G36940"/>
</dbReference>
<organism evidence="2 3">
    <name type="scientific">Oryza rufipogon</name>
    <name type="common">Brownbeard rice</name>
    <name type="synonym">Asian wild rice</name>
    <dbReference type="NCBI Taxonomy" id="4529"/>
    <lineage>
        <taxon>Eukaryota</taxon>
        <taxon>Viridiplantae</taxon>
        <taxon>Streptophyta</taxon>
        <taxon>Embryophyta</taxon>
        <taxon>Tracheophyta</taxon>
        <taxon>Spermatophyta</taxon>
        <taxon>Magnoliopsida</taxon>
        <taxon>Liliopsida</taxon>
        <taxon>Poales</taxon>
        <taxon>Poaceae</taxon>
        <taxon>BOP clade</taxon>
        <taxon>Oryzoideae</taxon>
        <taxon>Oryzeae</taxon>
        <taxon>Oryzinae</taxon>
        <taxon>Oryza</taxon>
    </lineage>
</organism>
<evidence type="ECO:0000313" key="2">
    <source>
        <dbReference type="EnsemblPlants" id="ORUFI01G36940.1"/>
    </source>
</evidence>
<dbReference type="eggNOG" id="ENOG502R6DG">
    <property type="taxonomic scope" value="Eukaryota"/>
</dbReference>
<keyword evidence="3" id="KW-1185">Reference proteome</keyword>
<dbReference type="Proteomes" id="UP000008022">
    <property type="component" value="Unassembled WGS sequence"/>
</dbReference>